<evidence type="ECO:0000256" key="1">
    <source>
        <dbReference type="ARBA" id="ARBA00004141"/>
    </source>
</evidence>
<evidence type="ECO:0000256" key="2">
    <source>
        <dbReference type="ARBA" id="ARBA00022692"/>
    </source>
</evidence>
<protein>
    <submittedName>
        <fullName evidence="7">Uncharacterized protein</fullName>
    </submittedName>
</protein>
<feature type="repeat" description="Solcar" evidence="4">
    <location>
        <begin position="1"/>
        <end position="54"/>
    </location>
</feature>
<keyword evidence="3 4" id="KW-0472">Membrane</keyword>
<comment type="similarity">
    <text evidence="5">Belongs to the mitochondrial carrier (TC 2.A.29) family.</text>
</comment>
<evidence type="ECO:0000256" key="3">
    <source>
        <dbReference type="ARBA" id="ARBA00023136"/>
    </source>
</evidence>
<proteinExistence type="inferred from homology"/>
<comment type="caution">
    <text evidence="7">The sequence shown here is derived from an EMBL/GenBank/DDBJ whole genome shotgun (WGS) entry which is preliminary data.</text>
</comment>
<sequence>MMTGQVSGGYLAALQFVLKNDGKRALFSGVVPRIGLIGPSVAIFFVVYEGVKNRF</sequence>
<evidence type="ECO:0000256" key="4">
    <source>
        <dbReference type="PROSITE-ProRule" id="PRU00282"/>
    </source>
</evidence>
<evidence type="ECO:0000256" key="5">
    <source>
        <dbReference type="RuleBase" id="RU000488"/>
    </source>
</evidence>
<accession>A0A9W6ZM22</accession>
<dbReference type="GO" id="GO:0016020">
    <property type="term" value="C:membrane"/>
    <property type="evidence" value="ECO:0007669"/>
    <property type="project" value="UniProtKB-SubCell"/>
</dbReference>
<dbReference type="InterPro" id="IPR023395">
    <property type="entry name" value="MCP_dom_sf"/>
</dbReference>
<evidence type="ECO:0000313" key="7">
    <source>
        <dbReference type="EMBL" id="GMH52710.1"/>
    </source>
</evidence>
<dbReference type="InterPro" id="IPR018108">
    <property type="entry name" value="MCP_transmembrane"/>
</dbReference>
<dbReference type="Proteomes" id="UP001165082">
    <property type="component" value="Unassembled WGS sequence"/>
</dbReference>
<name>A0A9W6ZM22_9STRA</name>
<keyword evidence="5" id="KW-0813">Transport</keyword>
<gene>
    <name evidence="7" type="ORF">TrRE_jg7211</name>
</gene>
<keyword evidence="6" id="KW-1133">Transmembrane helix</keyword>
<keyword evidence="2 4" id="KW-0812">Transmembrane</keyword>
<reference evidence="7" key="1">
    <citation type="submission" date="2022-07" db="EMBL/GenBank/DDBJ databases">
        <title>Genome analysis of Parmales, a sister group of diatoms, reveals the evolutionary specialization of diatoms from phago-mixotrophs to photoautotrophs.</title>
        <authorList>
            <person name="Ban H."/>
            <person name="Sato S."/>
            <person name="Yoshikawa S."/>
            <person name="Kazumasa Y."/>
            <person name="Nakamura Y."/>
            <person name="Ichinomiya M."/>
            <person name="Saitoh K."/>
            <person name="Sato N."/>
            <person name="Blanc-Mathieu R."/>
            <person name="Endo H."/>
            <person name="Kuwata A."/>
            <person name="Ogata H."/>
        </authorList>
    </citation>
    <scope>NUCLEOTIDE SEQUENCE</scope>
</reference>
<organism evidence="7 8">
    <name type="scientific">Triparma retinervis</name>
    <dbReference type="NCBI Taxonomy" id="2557542"/>
    <lineage>
        <taxon>Eukaryota</taxon>
        <taxon>Sar</taxon>
        <taxon>Stramenopiles</taxon>
        <taxon>Ochrophyta</taxon>
        <taxon>Bolidophyceae</taxon>
        <taxon>Parmales</taxon>
        <taxon>Triparmaceae</taxon>
        <taxon>Triparma</taxon>
    </lineage>
</organism>
<dbReference type="Pfam" id="PF00153">
    <property type="entry name" value="Mito_carr"/>
    <property type="match status" value="1"/>
</dbReference>
<evidence type="ECO:0000313" key="8">
    <source>
        <dbReference type="Proteomes" id="UP001165082"/>
    </source>
</evidence>
<dbReference type="AlphaFoldDB" id="A0A9W6ZM22"/>
<dbReference type="PROSITE" id="PS50920">
    <property type="entry name" value="SOLCAR"/>
    <property type="match status" value="1"/>
</dbReference>
<comment type="subcellular location">
    <subcellularLocation>
        <location evidence="1">Membrane</location>
        <topology evidence="1">Multi-pass membrane protein</topology>
    </subcellularLocation>
</comment>
<feature type="non-terminal residue" evidence="7">
    <location>
        <position position="1"/>
    </location>
</feature>
<evidence type="ECO:0000256" key="6">
    <source>
        <dbReference type="SAM" id="Phobius"/>
    </source>
</evidence>
<dbReference type="OrthoDB" id="409947at2759"/>
<dbReference type="SUPFAM" id="SSF103506">
    <property type="entry name" value="Mitochondrial carrier"/>
    <property type="match status" value="1"/>
</dbReference>
<keyword evidence="8" id="KW-1185">Reference proteome</keyword>
<dbReference type="EMBL" id="BRXZ01002032">
    <property type="protein sequence ID" value="GMH52710.1"/>
    <property type="molecule type" value="Genomic_DNA"/>
</dbReference>
<feature type="transmembrane region" description="Helical" evidence="6">
    <location>
        <begin position="25"/>
        <end position="48"/>
    </location>
</feature>
<dbReference type="Gene3D" id="1.50.40.10">
    <property type="entry name" value="Mitochondrial carrier domain"/>
    <property type="match status" value="1"/>
</dbReference>